<feature type="compositionally biased region" description="Polar residues" evidence="1">
    <location>
        <begin position="458"/>
        <end position="468"/>
    </location>
</feature>
<reference evidence="2 3" key="1">
    <citation type="journal article" date="2007" name="Science">
        <title>The Chlamydomonas genome reveals the evolution of key animal and plant functions.</title>
        <authorList>
            <person name="Merchant S.S."/>
            <person name="Prochnik S.E."/>
            <person name="Vallon O."/>
            <person name="Harris E.H."/>
            <person name="Karpowicz S.J."/>
            <person name="Witman G.B."/>
            <person name="Terry A."/>
            <person name="Salamov A."/>
            <person name="Fritz-Laylin L.K."/>
            <person name="Marechal-Drouard L."/>
            <person name="Marshall W.F."/>
            <person name="Qu L.H."/>
            <person name="Nelson D.R."/>
            <person name="Sanderfoot A.A."/>
            <person name="Spalding M.H."/>
            <person name="Kapitonov V.V."/>
            <person name="Ren Q."/>
            <person name="Ferris P."/>
            <person name="Lindquist E."/>
            <person name="Shapiro H."/>
            <person name="Lucas S.M."/>
            <person name="Grimwood J."/>
            <person name="Schmutz J."/>
            <person name="Cardol P."/>
            <person name="Cerutti H."/>
            <person name="Chanfreau G."/>
            <person name="Chen C.L."/>
            <person name="Cognat V."/>
            <person name="Croft M.T."/>
            <person name="Dent R."/>
            <person name="Dutcher S."/>
            <person name="Fernandez E."/>
            <person name="Fukuzawa H."/>
            <person name="Gonzalez-Ballester D."/>
            <person name="Gonzalez-Halphen D."/>
            <person name="Hallmann A."/>
            <person name="Hanikenne M."/>
            <person name="Hippler M."/>
            <person name="Inwood W."/>
            <person name="Jabbari K."/>
            <person name="Kalanon M."/>
            <person name="Kuras R."/>
            <person name="Lefebvre P.A."/>
            <person name="Lemaire S.D."/>
            <person name="Lobanov A.V."/>
            <person name="Lohr M."/>
            <person name="Manuell A."/>
            <person name="Meier I."/>
            <person name="Mets L."/>
            <person name="Mittag M."/>
            <person name="Mittelmeier T."/>
            <person name="Moroney J.V."/>
            <person name="Moseley J."/>
            <person name="Napoli C."/>
            <person name="Nedelcu A.M."/>
            <person name="Niyogi K."/>
            <person name="Novoselov S.V."/>
            <person name="Paulsen I.T."/>
            <person name="Pazour G."/>
            <person name="Purton S."/>
            <person name="Ral J.P."/>
            <person name="Riano-Pachon D.M."/>
            <person name="Riekhof W."/>
            <person name="Rymarquis L."/>
            <person name="Schroda M."/>
            <person name="Stern D."/>
            <person name="Umen J."/>
            <person name="Willows R."/>
            <person name="Wilson N."/>
            <person name="Zimmer S.L."/>
            <person name="Allmer J."/>
            <person name="Balk J."/>
            <person name="Bisova K."/>
            <person name="Chen C.J."/>
            <person name="Elias M."/>
            <person name="Gendler K."/>
            <person name="Hauser C."/>
            <person name="Lamb M.R."/>
            <person name="Ledford H."/>
            <person name="Long J.C."/>
            <person name="Minagawa J."/>
            <person name="Page M.D."/>
            <person name="Pan J."/>
            <person name="Pootakham W."/>
            <person name="Roje S."/>
            <person name="Rose A."/>
            <person name="Stahlberg E."/>
            <person name="Terauchi A.M."/>
            <person name="Yang P."/>
            <person name="Ball S."/>
            <person name="Bowler C."/>
            <person name="Dieckmann C.L."/>
            <person name="Gladyshev V.N."/>
            <person name="Green P."/>
            <person name="Jorgensen R."/>
            <person name="Mayfield S."/>
            <person name="Mueller-Roeber B."/>
            <person name="Rajamani S."/>
            <person name="Sayre R.T."/>
            <person name="Brokstein P."/>
            <person name="Dubchak I."/>
            <person name="Goodstein D."/>
            <person name="Hornick L."/>
            <person name="Huang Y.W."/>
            <person name="Jhaveri J."/>
            <person name="Luo Y."/>
            <person name="Martinez D."/>
            <person name="Ngau W.C."/>
            <person name="Otillar B."/>
            <person name="Poliakov A."/>
            <person name="Porter A."/>
            <person name="Szajkowski L."/>
            <person name="Werner G."/>
            <person name="Zhou K."/>
            <person name="Grigoriev I.V."/>
            <person name="Rokhsar D.S."/>
            <person name="Grossman A.R."/>
        </authorList>
    </citation>
    <scope>NUCLEOTIDE SEQUENCE [LARGE SCALE GENOMIC DNA]</scope>
    <source>
        <strain evidence="3">CC-503</strain>
    </source>
</reference>
<feature type="compositionally biased region" description="Polar residues" evidence="1">
    <location>
        <begin position="580"/>
        <end position="589"/>
    </location>
</feature>
<feature type="compositionally biased region" description="Gly residues" evidence="1">
    <location>
        <begin position="370"/>
        <end position="388"/>
    </location>
</feature>
<dbReference type="KEGG" id="cre:CHLRE_06g279950v5"/>
<feature type="region of interest" description="Disordered" evidence="1">
    <location>
        <begin position="516"/>
        <end position="612"/>
    </location>
</feature>
<feature type="compositionally biased region" description="Low complexity" evidence="1">
    <location>
        <begin position="229"/>
        <end position="240"/>
    </location>
</feature>
<dbReference type="ExpressionAtlas" id="A0A2K3DPL7">
    <property type="expression patterns" value="baseline and differential"/>
</dbReference>
<dbReference type="Proteomes" id="UP000006906">
    <property type="component" value="Chromosome 6"/>
</dbReference>
<name>A0A2K3DPL7_CHLRE</name>
<feature type="region of interest" description="Disordered" evidence="1">
    <location>
        <begin position="457"/>
        <end position="503"/>
    </location>
</feature>
<dbReference type="InParanoid" id="A0A2K3DPL7"/>
<dbReference type="Gramene" id="PNW82460">
    <property type="protein sequence ID" value="PNW82460"/>
    <property type="gene ID" value="CHLRE_06g279950v5"/>
</dbReference>
<evidence type="ECO:0000313" key="2">
    <source>
        <dbReference type="EMBL" id="PNW82460.1"/>
    </source>
</evidence>
<feature type="region of interest" description="Disordered" evidence="1">
    <location>
        <begin position="368"/>
        <end position="389"/>
    </location>
</feature>
<evidence type="ECO:0000256" key="1">
    <source>
        <dbReference type="SAM" id="MobiDB-lite"/>
    </source>
</evidence>
<dbReference type="STRING" id="3055.A0A2K3DPL7"/>
<evidence type="ECO:0000313" key="3">
    <source>
        <dbReference type="Proteomes" id="UP000006906"/>
    </source>
</evidence>
<dbReference type="PANTHER" id="PTHR24114:SF2">
    <property type="entry name" value="F-BOX DOMAIN-CONTAINING PROTEIN-RELATED"/>
    <property type="match status" value="1"/>
</dbReference>
<dbReference type="EMBL" id="CM008967">
    <property type="protein sequence ID" value="PNW82460.1"/>
    <property type="molecule type" value="Genomic_DNA"/>
</dbReference>
<gene>
    <name evidence="2" type="ORF">CHLRE_06g279950v5</name>
</gene>
<dbReference type="PANTHER" id="PTHR24114">
    <property type="entry name" value="LEUCINE RICH REPEAT FAMILY PROTEIN"/>
    <property type="match status" value="1"/>
</dbReference>
<keyword evidence="3" id="KW-1185">Reference proteome</keyword>
<dbReference type="AlphaFoldDB" id="A0A2K3DPL7"/>
<dbReference type="RefSeq" id="XP_042923945.1">
    <property type="nucleotide sequence ID" value="XM_043063239.1"/>
</dbReference>
<feature type="region of interest" description="Disordered" evidence="1">
    <location>
        <begin position="210"/>
        <end position="253"/>
    </location>
</feature>
<dbReference type="GeneID" id="5720900"/>
<feature type="compositionally biased region" description="Low complexity" evidence="1">
    <location>
        <begin position="524"/>
        <end position="536"/>
    </location>
</feature>
<sequence length="940" mass="96929">MSDKTYILGCIEQGVGVGTFNNTIRKRLKEALLQAVTPNAVEMGDTAALHELLKIGGCVRPDGICEFSSMFRLASEGDILRILRSMQIRDLRPRGLVLTGRRQKEVMLSDAGLRDWDDEGLRLREYGEVETGRMLWNYLPAAPALCQSIAELLLMPPASSTNRGVEELWISLRAPRADEFAPPPAVLRQPSTGALISTSAAAAAAASLGIQGGGEEGDEDESSPPSPRAGPSGPSYGAPAPSLPPLRGPASAAASADPDAAVAAAAAAALGGTCGGNKSRNGFSSATAARAAARAAVASPSRRRAMLLSIGCSSGGALLGAAGGGSGGGAGGGGGLVPSGSASFRASGSGAIMRQQQQPSHVIDWSEGRGPAGGGSGGFSGGGSGGGALPTAATMLRGSSSSRMLQRRPSFGGGQGALLAGVAAAGAAGSNNSSPRVSMGGTPQQFQHPLVAMVLNRGSGSVGSSPRMSGTGLPPAPQPGGGLGSYGSPRVSMTGLTGSLGGTAPVQPGLAALMFTERGGGGSAPSSGPTSQTGSPRALHPQPPSGHMVGASNPRVRWSTSGISEPASQQPQQQQQQQQLAIQRGNSSGIFGARASSPTAQERPELPLPPGRPALWAGVGGSPTLRTLCLYQSVLAPQDVAMLAAALRMNAGLVNLQFVRCSAPGPEGNTAVSTARLTGELLALGLSASHLRQLHVRPAGPLYLDSIPPCCPPRDSLLRRVSLTPVALSPAAIRQLGRLLAPLPELESLTVGLDPAPYTTFMPRDPSEWDQWLWFEDRNDPEMASRRRRYMGLDDEGQAYYVANAIDLKDELLALPRAGSSHGGDAAPNGGAGGLGRGAALAPMDQRAAGISMCLALLCGWRDFKAYRQQYGRWEWARRVSLEDSLAEMTRNFESMAVIVIESLQATPPAYSARFDAACRHSLSNLKPTRLQEIYWELYA</sequence>
<dbReference type="InterPro" id="IPR052394">
    <property type="entry name" value="LRR-containing"/>
</dbReference>
<dbReference type="OrthoDB" id="410679at2759"/>
<accession>A0A2K3DPL7</accession>
<feature type="compositionally biased region" description="Low complexity" evidence="1">
    <location>
        <begin position="569"/>
        <end position="579"/>
    </location>
</feature>
<organism evidence="2 3">
    <name type="scientific">Chlamydomonas reinhardtii</name>
    <name type="common">Chlamydomonas smithii</name>
    <dbReference type="NCBI Taxonomy" id="3055"/>
    <lineage>
        <taxon>Eukaryota</taxon>
        <taxon>Viridiplantae</taxon>
        <taxon>Chlorophyta</taxon>
        <taxon>core chlorophytes</taxon>
        <taxon>Chlorophyceae</taxon>
        <taxon>CS clade</taxon>
        <taxon>Chlamydomonadales</taxon>
        <taxon>Chlamydomonadaceae</taxon>
        <taxon>Chlamydomonas</taxon>
    </lineage>
</organism>
<feature type="compositionally biased region" description="Polar residues" evidence="1">
    <location>
        <begin position="558"/>
        <end position="568"/>
    </location>
</feature>
<proteinExistence type="predicted"/>
<protein>
    <submittedName>
        <fullName evidence="2">Uncharacterized protein</fullName>
    </submittedName>
</protein>